<keyword evidence="7" id="KW-1185">Reference proteome</keyword>
<evidence type="ECO:0000313" key="4">
    <source>
        <dbReference type="EMBL" id="CAF1207712.1"/>
    </source>
</evidence>
<proteinExistence type="inferred from homology"/>
<dbReference type="AlphaFoldDB" id="A0A814X017"/>
<dbReference type="InterPro" id="IPR000172">
    <property type="entry name" value="GMC_OxRdtase_N"/>
</dbReference>
<evidence type="ECO:0000259" key="2">
    <source>
        <dbReference type="PROSITE" id="PS00624"/>
    </source>
</evidence>
<feature type="domain" description="Glucose-methanol-choline oxidoreductase N-terminal" evidence="2">
    <location>
        <begin position="89"/>
        <end position="103"/>
    </location>
</feature>
<dbReference type="SUPFAM" id="SSF54373">
    <property type="entry name" value="FAD-linked reductases, C-terminal domain"/>
    <property type="match status" value="1"/>
</dbReference>
<name>A0A814X017_9BILA</name>
<dbReference type="Gene3D" id="3.50.50.60">
    <property type="entry name" value="FAD/NAD(P)-binding domain"/>
    <property type="match status" value="1"/>
</dbReference>
<reference evidence="4" key="1">
    <citation type="submission" date="2021-02" db="EMBL/GenBank/DDBJ databases">
        <authorList>
            <person name="Nowell W R."/>
        </authorList>
    </citation>
    <scope>NUCLEOTIDE SEQUENCE</scope>
</reference>
<dbReference type="Proteomes" id="UP000681722">
    <property type="component" value="Unassembled WGS sequence"/>
</dbReference>
<dbReference type="EMBL" id="CAJNOQ010008824">
    <property type="protein sequence ID" value="CAF1207712.1"/>
    <property type="molecule type" value="Genomic_DNA"/>
</dbReference>
<dbReference type="OrthoDB" id="269227at2759"/>
<dbReference type="SUPFAM" id="SSF51905">
    <property type="entry name" value="FAD/NAD(P)-binding domain"/>
    <property type="match status" value="1"/>
</dbReference>
<evidence type="ECO:0000313" key="6">
    <source>
        <dbReference type="EMBL" id="CAF3971884.1"/>
    </source>
</evidence>
<dbReference type="PROSITE" id="PS00624">
    <property type="entry name" value="GMC_OXRED_2"/>
    <property type="match status" value="1"/>
</dbReference>
<evidence type="ECO:0000313" key="5">
    <source>
        <dbReference type="EMBL" id="CAF3527862.1"/>
    </source>
</evidence>
<protein>
    <recommendedName>
        <fullName evidence="2">Glucose-methanol-choline oxidoreductase N-terminal domain-containing protein</fullName>
    </recommendedName>
</protein>
<accession>A0A814X017</accession>
<dbReference type="GO" id="GO:0016614">
    <property type="term" value="F:oxidoreductase activity, acting on CH-OH group of donors"/>
    <property type="evidence" value="ECO:0007669"/>
    <property type="project" value="InterPro"/>
</dbReference>
<dbReference type="InterPro" id="IPR012132">
    <property type="entry name" value="GMC_OxRdtase"/>
</dbReference>
<dbReference type="EMBL" id="CAJNOK010000384">
    <property type="protein sequence ID" value="CAF0749416.1"/>
    <property type="molecule type" value="Genomic_DNA"/>
</dbReference>
<evidence type="ECO:0000313" key="3">
    <source>
        <dbReference type="EMBL" id="CAF0749416.1"/>
    </source>
</evidence>
<dbReference type="Gene3D" id="3.30.560.10">
    <property type="entry name" value="Glucose Oxidase, domain 3"/>
    <property type="match status" value="1"/>
</dbReference>
<comment type="caution">
    <text evidence="4">The sequence shown here is derived from an EMBL/GenBank/DDBJ whole genome shotgun (WGS) entry which is preliminary data.</text>
</comment>
<dbReference type="PANTHER" id="PTHR11552">
    <property type="entry name" value="GLUCOSE-METHANOL-CHOLINE GMC OXIDOREDUCTASE"/>
    <property type="match status" value="1"/>
</dbReference>
<sequence length="353" mass="39553">MELNSDTFVNEFPDCCGYAQLNATDLTTRCSSSRSYLHPLSSLPPNLTVLTSTTVIKLVIDPNNMSVTHVITSNNEYIKVNKECIISGGAFDSPKLLLLSGVGPEQHLKEMNIPCVLHLEGVGSNLIDHPESVLIWESNYPIPEPIIQRYETVLFAKTQSYSVKPDLMFHFGLEPFDMHTHPYGYPTSKQAFSITTNVTKAKSTGHVRLRSNNYLDPPKIDFQYFTDKKKHDETVMVAGFKLARKIVEQSPLQKWVKTELSPGLHIQTDEQISKYCRQVSNTVYHPAGTCKMGDVENDKLAVVDGRLKVKGIQNLRVADASVFPDMISVNPCMTCMMIGEKCADMINQENYTV</sequence>
<dbReference type="Proteomes" id="UP000682733">
    <property type="component" value="Unassembled WGS sequence"/>
</dbReference>
<comment type="similarity">
    <text evidence="1">Belongs to the GMC oxidoreductase family.</text>
</comment>
<dbReference type="EMBL" id="CAJOBC010008825">
    <property type="protein sequence ID" value="CAF3971884.1"/>
    <property type="molecule type" value="Genomic_DNA"/>
</dbReference>
<gene>
    <name evidence="4" type="ORF">GPM918_LOCUS24048</name>
    <name evidence="3" type="ORF">OVA965_LOCUS1920</name>
    <name evidence="6" type="ORF">SRO942_LOCUS24047</name>
    <name evidence="5" type="ORF">TMI583_LOCUS1920</name>
</gene>
<evidence type="ECO:0000313" key="7">
    <source>
        <dbReference type="Proteomes" id="UP000663829"/>
    </source>
</evidence>
<dbReference type="InterPro" id="IPR007867">
    <property type="entry name" value="GMC_OxRtase_C"/>
</dbReference>
<organism evidence="4 7">
    <name type="scientific">Didymodactylos carnosus</name>
    <dbReference type="NCBI Taxonomy" id="1234261"/>
    <lineage>
        <taxon>Eukaryota</taxon>
        <taxon>Metazoa</taxon>
        <taxon>Spiralia</taxon>
        <taxon>Gnathifera</taxon>
        <taxon>Rotifera</taxon>
        <taxon>Eurotatoria</taxon>
        <taxon>Bdelloidea</taxon>
        <taxon>Philodinida</taxon>
        <taxon>Philodinidae</taxon>
        <taxon>Didymodactylos</taxon>
    </lineage>
</organism>
<dbReference type="Pfam" id="PF05199">
    <property type="entry name" value="GMC_oxred_C"/>
    <property type="match status" value="1"/>
</dbReference>
<dbReference type="Proteomes" id="UP000677228">
    <property type="component" value="Unassembled WGS sequence"/>
</dbReference>
<dbReference type="PANTHER" id="PTHR11552:SF152">
    <property type="entry name" value="OXIDASE (CODA), PUTATIVE (AFU_ORTHOLOGUE AFUA_8G04090)-RELATED"/>
    <property type="match status" value="1"/>
</dbReference>
<dbReference type="GO" id="GO:0050660">
    <property type="term" value="F:flavin adenine dinucleotide binding"/>
    <property type="evidence" value="ECO:0007669"/>
    <property type="project" value="InterPro"/>
</dbReference>
<dbReference type="Proteomes" id="UP000663829">
    <property type="component" value="Unassembled WGS sequence"/>
</dbReference>
<evidence type="ECO:0000256" key="1">
    <source>
        <dbReference type="ARBA" id="ARBA00010790"/>
    </source>
</evidence>
<dbReference type="Pfam" id="PF00732">
    <property type="entry name" value="GMC_oxred_N"/>
    <property type="match status" value="1"/>
</dbReference>
<dbReference type="EMBL" id="CAJOBA010000384">
    <property type="protein sequence ID" value="CAF3527862.1"/>
    <property type="molecule type" value="Genomic_DNA"/>
</dbReference>
<dbReference type="InterPro" id="IPR036188">
    <property type="entry name" value="FAD/NAD-bd_sf"/>
</dbReference>